<gene>
    <name evidence="1" type="ORF">E5339_07305</name>
</gene>
<dbReference type="RefSeq" id="WP_025077126.1">
    <property type="nucleotide sequence ID" value="NZ_CAJUNV010000014.1"/>
</dbReference>
<dbReference type="GeneID" id="82155529"/>
<comment type="caution">
    <text evidence="1">The sequence shown here is derived from an EMBL/GenBank/DDBJ whole genome shotgun (WGS) entry which is preliminary data.</text>
</comment>
<proteinExistence type="predicted"/>
<organism evidence="1 2">
    <name type="scientific">Phocaeicola sartorii</name>
    <dbReference type="NCBI Taxonomy" id="671267"/>
    <lineage>
        <taxon>Bacteria</taxon>
        <taxon>Pseudomonadati</taxon>
        <taxon>Bacteroidota</taxon>
        <taxon>Bacteroidia</taxon>
        <taxon>Bacteroidales</taxon>
        <taxon>Bacteroidaceae</taxon>
        <taxon>Phocaeicola</taxon>
    </lineage>
</organism>
<sequence length="114" mass="13180">MKNIEANKQLIAACGLYCGACRKYLAEKCPGCRLNEKASWCKIRTCVHRHGFHSCAECCKDVTECKTYSNLIGKIFAFLFKSDRPACIRYIREHDEQAFAEEMTKRKCQTMQKK</sequence>
<dbReference type="EMBL" id="SRYJ01000013">
    <property type="protein sequence ID" value="TGY71221.1"/>
    <property type="molecule type" value="Genomic_DNA"/>
</dbReference>
<evidence type="ECO:0000313" key="1">
    <source>
        <dbReference type="EMBL" id="TGY71221.1"/>
    </source>
</evidence>
<reference evidence="1 2" key="1">
    <citation type="submission" date="2019-04" db="EMBL/GenBank/DDBJ databases">
        <title>Microbes associate with the intestines of laboratory mice.</title>
        <authorList>
            <person name="Navarre W."/>
            <person name="Wong E."/>
            <person name="Huang K."/>
            <person name="Tropini C."/>
            <person name="Ng K."/>
            <person name="Yu B."/>
        </authorList>
    </citation>
    <scope>NUCLEOTIDE SEQUENCE [LARGE SCALE GENOMIC DNA]</scope>
    <source>
        <strain evidence="1 2">NM22_B1</strain>
    </source>
</reference>
<name>A0A4S2FQ06_9BACT</name>
<dbReference type="AlphaFoldDB" id="A0A4S2FQ06"/>
<dbReference type="Proteomes" id="UP000310760">
    <property type="component" value="Unassembled WGS sequence"/>
</dbReference>
<dbReference type="OrthoDB" id="1071806at2"/>
<evidence type="ECO:0000313" key="2">
    <source>
        <dbReference type="Proteomes" id="UP000310760"/>
    </source>
</evidence>
<protein>
    <submittedName>
        <fullName evidence="1">DUF3795 domain-containing protein</fullName>
    </submittedName>
</protein>
<accession>A0A4S2FQ06</accession>